<dbReference type="Pfam" id="PF13657">
    <property type="entry name" value="Couple_hipA"/>
    <property type="match status" value="1"/>
</dbReference>
<name>A0A1G5QFF9_9RHOB</name>
<keyword evidence="7" id="KW-1185">Reference proteome</keyword>
<dbReference type="Proteomes" id="UP000198767">
    <property type="component" value="Unassembled WGS sequence"/>
</dbReference>
<dbReference type="RefSeq" id="WP_170830461.1">
    <property type="nucleotide sequence ID" value="NZ_FMWG01000004.1"/>
</dbReference>
<proteinExistence type="inferred from homology"/>
<evidence type="ECO:0000259" key="4">
    <source>
        <dbReference type="Pfam" id="PF07804"/>
    </source>
</evidence>
<feature type="domain" description="HipA N-terminal subdomain 1" evidence="5">
    <location>
        <begin position="16"/>
        <end position="115"/>
    </location>
</feature>
<dbReference type="InterPro" id="IPR017508">
    <property type="entry name" value="HipA_N1"/>
</dbReference>
<evidence type="ECO:0000256" key="3">
    <source>
        <dbReference type="ARBA" id="ARBA00022777"/>
    </source>
</evidence>
<accession>A0A1G5QFF9</accession>
<dbReference type="InterPro" id="IPR012893">
    <property type="entry name" value="HipA-like_C"/>
</dbReference>
<evidence type="ECO:0000313" key="6">
    <source>
        <dbReference type="EMBL" id="SCZ60412.1"/>
    </source>
</evidence>
<reference evidence="6 7" key="1">
    <citation type="submission" date="2016-10" db="EMBL/GenBank/DDBJ databases">
        <authorList>
            <person name="de Groot N.N."/>
        </authorList>
    </citation>
    <scope>NUCLEOTIDE SEQUENCE [LARGE SCALE GENOMIC DNA]</scope>
    <source>
        <strain evidence="6 7">U95</strain>
    </source>
</reference>
<dbReference type="PANTHER" id="PTHR37419:SF8">
    <property type="entry name" value="TOXIN YJJJ"/>
    <property type="match status" value="1"/>
</dbReference>
<dbReference type="GO" id="GO:0004674">
    <property type="term" value="F:protein serine/threonine kinase activity"/>
    <property type="evidence" value="ECO:0007669"/>
    <property type="project" value="TreeGrafter"/>
</dbReference>
<dbReference type="STRING" id="1156985.SAMN04488118_10481"/>
<evidence type="ECO:0000256" key="2">
    <source>
        <dbReference type="ARBA" id="ARBA00022679"/>
    </source>
</evidence>
<evidence type="ECO:0000256" key="1">
    <source>
        <dbReference type="ARBA" id="ARBA00010164"/>
    </source>
</evidence>
<dbReference type="GO" id="GO:0005829">
    <property type="term" value="C:cytosol"/>
    <property type="evidence" value="ECO:0007669"/>
    <property type="project" value="TreeGrafter"/>
</dbReference>
<dbReference type="Pfam" id="PF07804">
    <property type="entry name" value="HipA_C"/>
    <property type="match status" value="1"/>
</dbReference>
<dbReference type="AlphaFoldDB" id="A0A1G5QFF9"/>
<gene>
    <name evidence="6" type="ORF">SAMN04488118_10481</name>
</gene>
<dbReference type="PANTHER" id="PTHR37419">
    <property type="entry name" value="SERINE/THREONINE-PROTEIN KINASE TOXIN HIPA"/>
    <property type="match status" value="1"/>
</dbReference>
<feature type="domain" description="HipA-like C-terminal" evidence="4">
    <location>
        <begin position="159"/>
        <end position="381"/>
    </location>
</feature>
<sequence>MIDRLNVTLAFDDSSHATPIGQLGRDPTRRGFAFEWDSEFANSPLLIWPVKARRMVGLLRGARGLPGVFEDSLPDGWGRLLLDREIRATGASTTELDDMQRLAFVGCHGMGALTYRPSTTPAERSDIDLGWFEHNVARIEEISDIDVLQRLRALSGGSQGARPKFMAQIAEDGVTLRDHRCSWEQGWTPVLIKGRGSMDAKGSIEVELAYGEMMRVAGITSRPMFALEGKQERFFGTQRFDREAGRRVHMASVAGLLDTGLQHGVFDYLELMRLAKGICRNKADTAEELFRRMVFNVRAISRDDHIRNHAFLMDMSGSWQLAPAFDVTFDLGPGGEHSMAIAGEGRFPGRAAFSKVAEVGGIRAKRRDEIIDAVDAALSCWPEMAAKHQVPERLLQDIYSKMAEARGWE</sequence>
<keyword evidence="3 6" id="KW-0418">Kinase</keyword>
<protein>
    <submittedName>
        <fullName evidence="6">Serine/threonine-protein kinase HipA</fullName>
    </submittedName>
</protein>
<evidence type="ECO:0000259" key="5">
    <source>
        <dbReference type="Pfam" id="PF13657"/>
    </source>
</evidence>
<evidence type="ECO:0000313" key="7">
    <source>
        <dbReference type="Proteomes" id="UP000198767"/>
    </source>
</evidence>
<dbReference type="InterPro" id="IPR052028">
    <property type="entry name" value="HipA_Ser/Thr_kinase"/>
</dbReference>
<keyword evidence="2" id="KW-0808">Transferase</keyword>
<comment type="similarity">
    <text evidence="1">Belongs to the HipA Ser/Thr kinase family.</text>
</comment>
<dbReference type="EMBL" id="FMWG01000004">
    <property type="protein sequence ID" value="SCZ60412.1"/>
    <property type="molecule type" value="Genomic_DNA"/>
</dbReference>
<organism evidence="6 7">
    <name type="scientific">Epibacterium ulvae</name>
    <dbReference type="NCBI Taxonomy" id="1156985"/>
    <lineage>
        <taxon>Bacteria</taxon>
        <taxon>Pseudomonadati</taxon>
        <taxon>Pseudomonadota</taxon>
        <taxon>Alphaproteobacteria</taxon>
        <taxon>Rhodobacterales</taxon>
        <taxon>Roseobacteraceae</taxon>
        <taxon>Epibacterium</taxon>
    </lineage>
</organism>